<evidence type="ECO:0000259" key="11">
    <source>
        <dbReference type="PROSITE" id="PS51918"/>
    </source>
</evidence>
<evidence type="ECO:0000256" key="5">
    <source>
        <dbReference type="ARBA" id="ARBA00022723"/>
    </source>
</evidence>
<feature type="domain" description="Radical SAM core" evidence="11">
    <location>
        <begin position="22"/>
        <end position="303"/>
    </location>
</feature>
<keyword evidence="7" id="KW-0408">Iron</keyword>
<dbReference type="PIRSF" id="PIRSF000371">
    <property type="entry name" value="PFL_act_enz"/>
    <property type="match status" value="1"/>
</dbReference>
<dbReference type="Pfam" id="PF00037">
    <property type="entry name" value="Fer4"/>
    <property type="match status" value="2"/>
</dbReference>
<keyword evidence="8" id="KW-0411">Iron-sulfur</keyword>
<keyword evidence="3" id="KW-0004">4Fe-4S</keyword>
<keyword evidence="4" id="KW-0949">S-adenosyl-L-methionine</keyword>
<dbReference type="InterPro" id="IPR001989">
    <property type="entry name" value="Radical_activat_CS"/>
</dbReference>
<reference evidence="12 13" key="1">
    <citation type="submission" date="2023-07" db="EMBL/GenBank/DDBJ databases">
        <title>Genomic Encyclopedia of Type Strains, Phase IV (KMG-IV): sequencing the most valuable type-strain genomes for metagenomic binning, comparative biology and taxonomic classification.</title>
        <authorList>
            <person name="Goeker M."/>
        </authorList>
    </citation>
    <scope>NUCLEOTIDE SEQUENCE [LARGE SCALE GENOMIC DNA]</scope>
    <source>
        <strain evidence="12 13">DSM 20694</strain>
    </source>
</reference>
<dbReference type="PROSITE" id="PS01087">
    <property type="entry name" value="RADICAL_ACTIVATING"/>
    <property type="match status" value="1"/>
</dbReference>
<comment type="similarity">
    <text evidence="2">Belongs to the organic radical-activating enzymes family.</text>
</comment>
<protein>
    <submittedName>
        <fullName evidence="12">Pyruvate formate lyase activating enzyme</fullName>
        <ecNumber evidence="12">1.97.1.4</ecNumber>
    </submittedName>
</protein>
<feature type="domain" description="4Fe-4S ferredoxin-type" evidence="10">
    <location>
        <begin position="53"/>
        <end position="80"/>
    </location>
</feature>
<evidence type="ECO:0000313" key="13">
    <source>
        <dbReference type="Proteomes" id="UP001228504"/>
    </source>
</evidence>
<dbReference type="GO" id="GO:0016829">
    <property type="term" value="F:lyase activity"/>
    <property type="evidence" value="ECO:0007669"/>
    <property type="project" value="UniProtKB-KW"/>
</dbReference>
<dbReference type="SFLD" id="SFLDG01118">
    <property type="entry name" value="activating_enzymes__group_2"/>
    <property type="match status" value="1"/>
</dbReference>
<sequence length="309" mass="35153">MSSIVNYEEKGLIFNIQRFSVNDGPGLRTIVFLKGCPLNCLWCSNPESKHPYEELMFNNKNCIGCHNCENICEYDAIDFNNSYRINKEKCINCNKCVDVCYSDALVNMGQHKTIKEVLEIVKKDFVQFRRSGGGVTLSGGEPLMQPKFSKELLKGCKESLINTAIETTAFAESSAINEVFPWVDLALIDIKNIDDEKHKKYVGQSNKKILENIKLIDNLCKKIIIRVPIIPNFNCDEDSIRDIARFAKNLNNLLEIHILPYHRLGVNKYECLGIDYKMPEDISSPTKETMEKLKNIVEEEGIKCNIGAV</sequence>
<evidence type="ECO:0000256" key="8">
    <source>
        <dbReference type="ARBA" id="ARBA00023014"/>
    </source>
</evidence>
<keyword evidence="13" id="KW-1185">Reference proteome</keyword>
<evidence type="ECO:0000256" key="6">
    <source>
        <dbReference type="ARBA" id="ARBA00023002"/>
    </source>
</evidence>
<dbReference type="GO" id="GO:0043365">
    <property type="term" value="F:[formate-C-acetyltransferase]-activating enzyme activity"/>
    <property type="evidence" value="ECO:0007669"/>
    <property type="project" value="UniProtKB-EC"/>
</dbReference>
<dbReference type="SUPFAM" id="SSF102114">
    <property type="entry name" value="Radical SAM enzymes"/>
    <property type="match status" value="1"/>
</dbReference>
<gene>
    <name evidence="12" type="ORF">J2S18_002202</name>
</gene>
<proteinExistence type="inferred from homology"/>
<dbReference type="PROSITE" id="PS51379">
    <property type="entry name" value="4FE4S_FER_2"/>
    <property type="match status" value="2"/>
</dbReference>
<name>A0ABT9UVA7_9FIRM</name>
<dbReference type="Gene3D" id="3.30.70.20">
    <property type="match status" value="1"/>
</dbReference>
<dbReference type="InterPro" id="IPR017896">
    <property type="entry name" value="4Fe4S_Fe-S-bd"/>
</dbReference>
<dbReference type="InterPro" id="IPR034457">
    <property type="entry name" value="Organic_radical-activating"/>
</dbReference>
<dbReference type="SFLD" id="SFLDG01066">
    <property type="entry name" value="organic_radical-activating_enz"/>
    <property type="match status" value="1"/>
</dbReference>
<dbReference type="RefSeq" id="WP_307486844.1">
    <property type="nucleotide sequence ID" value="NZ_JAUSUF010000008.1"/>
</dbReference>
<evidence type="ECO:0000256" key="7">
    <source>
        <dbReference type="ARBA" id="ARBA00023004"/>
    </source>
</evidence>
<evidence type="ECO:0000256" key="9">
    <source>
        <dbReference type="ARBA" id="ARBA00047365"/>
    </source>
</evidence>
<evidence type="ECO:0000256" key="1">
    <source>
        <dbReference type="ARBA" id="ARBA00001966"/>
    </source>
</evidence>
<dbReference type="InterPro" id="IPR007197">
    <property type="entry name" value="rSAM"/>
</dbReference>
<dbReference type="PANTHER" id="PTHR30352:SF4">
    <property type="entry name" value="PYRUVATE FORMATE-LYASE 2-ACTIVATING ENZYME"/>
    <property type="match status" value="1"/>
</dbReference>
<keyword evidence="6 12" id="KW-0560">Oxidoreductase</keyword>
<dbReference type="Pfam" id="PF04055">
    <property type="entry name" value="Radical_SAM"/>
    <property type="match status" value="1"/>
</dbReference>
<evidence type="ECO:0000256" key="3">
    <source>
        <dbReference type="ARBA" id="ARBA00022485"/>
    </source>
</evidence>
<dbReference type="PANTHER" id="PTHR30352">
    <property type="entry name" value="PYRUVATE FORMATE-LYASE-ACTIVATING ENZYME"/>
    <property type="match status" value="1"/>
</dbReference>
<dbReference type="InterPro" id="IPR040074">
    <property type="entry name" value="BssD/PflA/YjjW"/>
</dbReference>
<dbReference type="CDD" id="cd01335">
    <property type="entry name" value="Radical_SAM"/>
    <property type="match status" value="1"/>
</dbReference>
<dbReference type="EMBL" id="JAUSUF010000008">
    <property type="protein sequence ID" value="MDQ0150259.1"/>
    <property type="molecule type" value="Genomic_DNA"/>
</dbReference>
<keyword evidence="12" id="KW-0670">Pyruvate</keyword>
<dbReference type="InterPro" id="IPR012839">
    <property type="entry name" value="Organic_radical_activase"/>
</dbReference>
<evidence type="ECO:0000259" key="10">
    <source>
        <dbReference type="PROSITE" id="PS51379"/>
    </source>
</evidence>
<evidence type="ECO:0000313" key="12">
    <source>
        <dbReference type="EMBL" id="MDQ0150259.1"/>
    </source>
</evidence>
<evidence type="ECO:0000256" key="2">
    <source>
        <dbReference type="ARBA" id="ARBA00009777"/>
    </source>
</evidence>
<keyword evidence="5" id="KW-0479">Metal-binding</keyword>
<dbReference type="SFLD" id="SFLDS00029">
    <property type="entry name" value="Radical_SAM"/>
    <property type="match status" value="1"/>
</dbReference>
<feature type="domain" description="4Fe-4S ferredoxin-type" evidence="10">
    <location>
        <begin position="81"/>
        <end position="111"/>
    </location>
</feature>
<organism evidence="12 13">
    <name type="scientific">Eubacterium multiforme</name>
    <dbReference type="NCBI Taxonomy" id="83339"/>
    <lineage>
        <taxon>Bacteria</taxon>
        <taxon>Bacillati</taxon>
        <taxon>Bacillota</taxon>
        <taxon>Clostridia</taxon>
        <taxon>Eubacteriales</taxon>
        <taxon>Eubacteriaceae</taxon>
        <taxon>Eubacterium</taxon>
    </lineage>
</organism>
<accession>A0ABT9UVA7</accession>
<dbReference type="Gene3D" id="3.80.30.10">
    <property type="entry name" value="pyruvate-formate lyase- activating enzyme"/>
    <property type="match status" value="1"/>
</dbReference>
<dbReference type="EC" id="1.97.1.4" evidence="12"/>
<dbReference type="PROSITE" id="PS51918">
    <property type="entry name" value="RADICAL_SAM"/>
    <property type="match status" value="1"/>
</dbReference>
<keyword evidence="12" id="KW-0456">Lyase</keyword>
<dbReference type="Proteomes" id="UP001228504">
    <property type="component" value="Unassembled WGS sequence"/>
</dbReference>
<comment type="cofactor">
    <cofactor evidence="1">
        <name>[4Fe-4S] cluster</name>
        <dbReference type="ChEBI" id="CHEBI:49883"/>
    </cofactor>
</comment>
<dbReference type="NCBIfam" id="TIGR02494">
    <property type="entry name" value="PFLE_PFLC"/>
    <property type="match status" value="1"/>
</dbReference>
<evidence type="ECO:0000256" key="4">
    <source>
        <dbReference type="ARBA" id="ARBA00022691"/>
    </source>
</evidence>
<dbReference type="InterPro" id="IPR058240">
    <property type="entry name" value="rSAM_sf"/>
</dbReference>
<dbReference type="SUPFAM" id="SSF54862">
    <property type="entry name" value="4Fe-4S ferredoxins"/>
    <property type="match status" value="1"/>
</dbReference>
<comment type="caution">
    <text evidence="12">The sequence shown here is derived from an EMBL/GenBank/DDBJ whole genome shotgun (WGS) entry which is preliminary data.</text>
</comment>
<comment type="catalytic activity">
    <reaction evidence="9">
        <text>glycyl-[protein] + reduced [flavodoxin] + S-adenosyl-L-methionine = glycin-2-yl radical-[protein] + semiquinone [flavodoxin] + 5'-deoxyadenosine + L-methionine + H(+)</text>
        <dbReference type="Rhea" id="RHEA:61976"/>
        <dbReference type="Rhea" id="RHEA-COMP:10622"/>
        <dbReference type="Rhea" id="RHEA-COMP:14480"/>
        <dbReference type="Rhea" id="RHEA-COMP:15993"/>
        <dbReference type="Rhea" id="RHEA-COMP:15994"/>
        <dbReference type="ChEBI" id="CHEBI:15378"/>
        <dbReference type="ChEBI" id="CHEBI:17319"/>
        <dbReference type="ChEBI" id="CHEBI:29947"/>
        <dbReference type="ChEBI" id="CHEBI:32722"/>
        <dbReference type="ChEBI" id="CHEBI:57618"/>
        <dbReference type="ChEBI" id="CHEBI:57844"/>
        <dbReference type="ChEBI" id="CHEBI:59789"/>
        <dbReference type="ChEBI" id="CHEBI:140311"/>
    </reaction>
</comment>